<dbReference type="InterPro" id="IPR036295">
    <property type="entry name" value="GlgS_sf"/>
</dbReference>
<dbReference type="RefSeq" id="WP_082137110.1">
    <property type="nucleotide sequence ID" value="NZ_CABMNU010000005.1"/>
</dbReference>
<accession>A0A9P3TE79</accession>
<evidence type="ECO:0008006" key="3">
    <source>
        <dbReference type="Google" id="ProtNLM"/>
    </source>
</evidence>
<gene>
    <name evidence="1" type="ORF">I8531_005399</name>
</gene>
<reference evidence="1" key="1">
    <citation type="journal article" date="2018" name="Genome Biol.">
        <title>SKESA: strategic k-mer extension for scrupulous assemblies.</title>
        <authorList>
            <person name="Souvorov A."/>
            <person name="Agarwala R."/>
            <person name="Lipman D.J."/>
        </authorList>
    </citation>
    <scope>NUCLEOTIDE SEQUENCE</scope>
    <source>
        <strain evidence="1">CAVp300</strain>
    </source>
</reference>
<dbReference type="Proteomes" id="UP000867740">
    <property type="component" value="Unassembled WGS sequence"/>
</dbReference>
<evidence type="ECO:0000313" key="1">
    <source>
        <dbReference type="EMBL" id="HAT3584988.1"/>
    </source>
</evidence>
<proteinExistence type="predicted"/>
<dbReference type="SUPFAM" id="SSF109747">
    <property type="entry name" value="Glycogen synthesis protein GlgS"/>
    <property type="match status" value="1"/>
</dbReference>
<dbReference type="Gene3D" id="1.20.970.20">
    <property type="entry name" value="Glycogen synthesis protein GlgS"/>
    <property type="match status" value="1"/>
</dbReference>
<sequence length="70" mass="7974">MNGEQVNTLPKFDSSTSFTGLDFLARSLIRLEQNGKRLDPGDMAGNMTDEQREIFMARVAFHRDCLSHKK</sequence>
<dbReference type="AlphaFoldDB" id="A0A9P3TE79"/>
<dbReference type="Pfam" id="PF08971">
    <property type="entry name" value="GlgS"/>
    <property type="match status" value="1"/>
</dbReference>
<organism evidence="1 2">
    <name type="scientific">Kluyvera intermedia</name>
    <name type="common">Enterobacter intermedius</name>
    <dbReference type="NCBI Taxonomy" id="61648"/>
    <lineage>
        <taxon>Bacteria</taxon>
        <taxon>Pseudomonadati</taxon>
        <taxon>Pseudomonadota</taxon>
        <taxon>Gammaproteobacteria</taxon>
        <taxon>Enterobacterales</taxon>
        <taxon>Enterobacteriaceae</taxon>
        <taxon>Kluyvera</taxon>
    </lineage>
</organism>
<dbReference type="InterPro" id="IPR015065">
    <property type="entry name" value="GlgS"/>
</dbReference>
<evidence type="ECO:0000313" key="2">
    <source>
        <dbReference type="Proteomes" id="UP000867740"/>
    </source>
</evidence>
<dbReference type="EMBL" id="DACSUM010000086">
    <property type="protein sequence ID" value="HAT3584988.1"/>
    <property type="molecule type" value="Genomic_DNA"/>
</dbReference>
<comment type="caution">
    <text evidence="1">The sequence shown here is derived from an EMBL/GenBank/DDBJ whole genome shotgun (WGS) entry which is preliminary data.</text>
</comment>
<name>A0A9P3TE79_KLUIN</name>
<reference evidence="1" key="2">
    <citation type="submission" date="2020-10" db="EMBL/GenBank/DDBJ databases">
        <authorList>
            <consortium name="NCBI Pathogen Detection Project"/>
        </authorList>
    </citation>
    <scope>NUCLEOTIDE SEQUENCE</scope>
    <source>
        <strain evidence="1">CAVp300</strain>
    </source>
</reference>
<protein>
    <recommendedName>
        <fullName evidence="3">Glycogen synthesis protein GlgS</fullName>
    </recommendedName>
</protein>